<evidence type="ECO:0000313" key="3">
    <source>
        <dbReference type="EMBL" id="KAA1091334.1"/>
    </source>
</evidence>
<gene>
    <name evidence="3" type="ORF">PGT21_031476</name>
    <name evidence="2" type="ORF">PGTUg99_032192</name>
</gene>
<dbReference type="OrthoDB" id="2500527at2759"/>
<dbReference type="AlphaFoldDB" id="A0A5B0MGW2"/>
<feature type="chain" id="PRO_5036366143" evidence="1">
    <location>
        <begin position="22"/>
        <end position="242"/>
    </location>
</feature>
<evidence type="ECO:0000313" key="4">
    <source>
        <dbReference type="Proteomes" id="UP000324748"/>
    </source>
</evidence>
<dbReference type="Proteomes" id="UP000325313">
    <property type="component" value="Unassembled WGS sequence"/>
</dbReference>
<evidence type="ECO:0000313" key="2">
    <source>
        <dbReference type="EMBL" id="KAA1075982.1"/>
    </source>
</evidence>
<dbReference type="EMBL" id="VDEP01000471">
    <property type="protein sequence ID" value="KAA1075982.1"/>
    <property type="molecule type" value="Genomic_DNA"/>
</dbReference>
<organism evidence="2 5">
    <name type="scientific">Puccinia graminis f. sp. tritici</name>
    <dbReference type="NCBI Taxonomy" id="56615"/>
    <lineage>
        <taxon>Eukaryota</taxon>
        <taxon>Fungi</taxon>
        <taxon>Dikarya</taxon>
        <taxon>Basidiomycota</taxon>
        <taxon>Pucciniomycotina</taxon>
        <taxon>Pucciniomycetes</taxon>
        <taxon>Pucciniales</taxon>
        <taxon>Pucciniaceae</taxon>
        <taxon>Puccinia</taxon>
    </lineage>
</organism>
<evidence type="ECO:0000256" key="1">
    <source>
        <dbReference type="SAM" id="SignalP"/>
    </source>
</evidence>
<feature type="signal peptide" evidence="1">
    <location>
        <begin position="1"/>
        <end position="21"/>
    </location>
</feature>
<dbReference type="EMBL" id="VSWC01000092">
    <property type="protein sequence ID" value="KAA1091334.1"/>
    <property type="molecule type" value="Genomic_DNA"/>
</dbReference>
<proteinExistence type="predicted"/>
<keyword evidence="1" id="KW-0732">Signal</keyword>
<comment type="caution">
    <text evidence="2">The sequence shown here is derived from an EMBL/GenBank/DDBJ whole genome shotgun (WGS) entry which is preliminary data.</text>
</comment>
<reference evidence="4 5" key="1">
    <citation type="submission" date="2019-05" db="EMBL/GenBank/DDBJ databases">
        <title>Emergence of the Ug99 lineage of the wheat stem rust pathogen through somatic hybridization.</title>
        <authorList>
            <person name="Li F."/>
            <person name="Upadhyaya N.M."/>
            <person name="Sperschneider J."/>
            <person name="Matny O."/>
            <person name="Nguyen-Phuc H."/>
            <person name="Mago R."/>
            <person name="Raley C."/>
            <person name="Miller M.E."/>
            <person name="Silverstein K.A.T."/>
            <person name="Henningsen E."/>
            <person name="Hirsch C.D."/>
            <person name="Visser B."/>
            <person name="Pretorius Z.A."/>
            <person name="Steffenson B.J."/>
            <person name="Schwessinger B."/>
            <person name="Dodds P.N."/>
            <person name="Figueroa M."/>
        </authorList>
    </citation>
    <scope>NUCLEOTIDE SEQUENCE [LARGE SCALE GENOMIC DNA]</scope>
    <source>
        <strain evidence="3">21-0</strain>
        <strain evidence="2 5">Ug99</strain>
    </source>
</reference>
<sequence length="242" mass="26968">MFVSPSNSIVFFTFISTYVLGRAVPQSGSSFQESHDLRRIIADYSAEVTAQEEMIKGVWNQLNAPDTQSEENVSTLCSELIESYYRQMEPRNRMIELVPTDNVLDANSLEYLVAVASRYANNVMHLARQIRQDPLDQESSSSALNFLAKEHQKAHMFDQVLLGLADVAQGPEASRNVEEISTESNNQSIFEDNEVASTEGFSLAQVEALENSNASGISVTIEEEKTTTTETVVTSYKETLTY</sequence>
<accession>A0A5B0MGW2</accession>
<dbReference type="Proteomes" id="UP000324748">
    <property type="component" value="Unassembled WGS sequence"/>
</dbReference>
<evidence type="ECO:0000313" key="5">
    <source>
        <dbReference type="Proteomes" id="UP000325313"/>
    </source>
</evidence>
<protein>
    <submittedName>
        <fullName evidence="2">Uncharacterized protein</fullName>
    </submittedName>
</protein>
<name>A0A5B0MGW2_PUCGR</name>
<keyword evidence="4" id="KW-1185">Reference proteome</keyword>